<proteinExistence type="predicted"/>
<accession>A0A1H0H3J7</accession>
<organism evidence="3 4">
    <name type="scientific">Pedobacter steynii</name>
    <dbReference type="NCBI Taxonomy" id="430522"/>
    <lineage>
        <taxon>Bacteria</taxon>
        <taxon>Pseudomonadati</taxon>
        <taxon>Bacteroidota</taxon>
        <taxon>Sphingobacteriia</taxon>
        <taxon>Sphingobacteriales</taxon>
        <taxon>Sphingobacteriaceae</taxon>
        <taxon>Pedobacter</taxon>
    </lineage>
</organism>
<keyword evidence="2" id="KW-0732">Signal</keyword>
<sequence length="263" mass="29379">MKKLFFTLLTSLMISYSYAQNKLQESGNVGIGTTSPQALLDVGKLLTPGELGTVLARLQEGNYMGDGTYLGIKGYETQTSTAIPSLYDIKSFALEHSFYGNTNSSINFLRGPSYTGGSISFATDNNTEKMRILYNGNVGIGLSNPLEKLAVNGKIHAQEIKVDMQGWPDYVFKPAYRLSPLKEIKTFIDLNHHLPGIPSAEQVEKEGVHLGDMSAKLLKKIEELTLHLIEKENQLEEQKAEIKDLSQEFQQLKKEMEMLRNKK</sequence>
<reference evidence="4" key="1">
    <citation type="submission" date="2016-10" db="EMBL/GenBank/DDBJ databases">
        <authorList>
            <person name="Varghese N."/>
            <person name="Submissions S."/>
        </authorList>
    </citation>
    <scope>NUCLEOTIDE SEQUENCE [LARGE SCALE GENOMIC DNA]</scope>
    <source>
        <strain evidence="4">DSM 19110</strain>
    </source>
</reference>
<keyword evidence="1" id="KW-0175">Coiled coil</keyword>
<protein>
    <recommendedName>
        <fullName evidence="5">Cell wall anchor protein</fullName>
    </recommendedName>
</protein>
<gene>
    <name evidence="3" type="ORF">SAMN05421820_11214</name>
</gene>
<name>A0A1H0H3J7_9SPHI</name>
<dbReference type="EMBL" id="FNGY01000012">
    <property type="protein sequence ID" value="SDO13683.1"/>
    <property type="molecule type" value="Genomic_DNA"/>
</dbReference>
<dbReference type="RefSeq" id="WP_074612026.1">
    <property type="nucleotide sequence ID" value="NZ_FNGY01000012.1"/>
</dbReference>
<evidence type="ECO:0000256" key="1">
    <source>
        <dbReference type="SAM" id="Coils"/>
    </source>
</evidence>
<dbReference type="OrthoDB" id="680331at2"/>
<evidence type="ECO:0000313" key="3">
    <source>
        <dbReference type="EMBL" id="SDO13683.1"/>
    </source>
</evidence>
<evidence type="ECO:0000313" key="4">
    <source>
        <dbReference type="Proteomes" id="UP000183200"/>
    </source>
</evidence>
<feature type="chain" id="PRO_5010370718" description="Cell wall anchor protein" evidence="2">
    <location>
        <begin position="20"/>
        <end position="263"/>
    </location>
</feature>
<dbReference type="Proteomes" id="UP000183200">
    <property type="component" value="Unassembled WGS sequence"/>
</dbReference>
<evidence type="ECO:0000256" key="2">
    <source>
        <dbReference type="SAM" id="SignalP"/>
    </source>
</evidence>
<keyword evidence="4" id="KW-1185">Reference proteome</keyword>
<evidence type="ECO:0008006" key="5">
    <source>
        <dbReference type="Google" id="ProtNLM"/>
    </source>
</evidence>
<feature type="coiled-coil region" evidence="1">
    <location>
        <begin position="214"/>
        <end position="262"/>
    </location>
</feature>
<feature type="signal peptide" evidence="2">
    <location>
        <begin position="1"/>
        <end position="19"/>
    </location>
</feature>
<dbReference type="AlphaFoldDB" id="A0A1H0H3J7"/>